<feature type="chain" id="PRO_5003232925" evidence="1">
    <location>
        <begin position="23"/>
        <end position="160"/>
    </location>
</feature>
<dbReference type="KEGG" id="tsa:AciPR4_4226"/>
<dbReference type="EMBL" id="CP002467">
    <property type="protein sequence ID" value="ADV84970.1"/>
    <property type="molecule type" value="Genomic_DNA"/>
</dbReference>
<keyword evidence="4" id="KW-1185">Reference proteome</keyword>
<dbReference type="InterPro" id="IPR013096">
    <property type="entry name" value="Cupin_2"/>
</dbReference>
<dbReference type="Proteomes" id="UP000006844">
    <property type="component" value="Chromosome"/>
</dbReference>
<proteinExistence type="predicted"/>
<dbReference type="STRING" id="401053.AciPR4_4226"/>
<dbReference type="InterPro" id="IPR011051">
    <property type="entry name" value="RmlC_Cupin_sf"/>
</dbReference>
<evidence type="ECO:0000256" key="1">
    <source>
        <dbReference type="SAM" id="SignalP"/>
    </source>
</evidence>
<dbReference type="InterPro" id="IPR014710">
    <property type="entry name" value="RmlC-like_jellyroll"/>
</dbReference>
<evidence type="ECO:0000313" key="3">
    <source>
        <dbReference type="EMBL" id="ADV84970.1"/>
    </source>
</evidence>
<keyword evidence="1" id="KW-0732">Signal</keyword>
<dbReference type="RefSeq" id="WP_013570700.1">
    <property type="nucleotide sequence ID" value="NC_014963.1"/>
</dbReference>
<feature type="signal peptide" evidence="1">
    <location>
        <begin position="1"/>
        <end position="22"/>
    </location>
</feature>
<accession>E8V679</accession>
<protein>
    <submittedName>
        <fullName evidence="3">Cupin 2 conserved barrel domain protein</fullName>
    </submittedName>
</protein>
<sequence length="160" mass="16925">MQNRRDLLAALPALALFGPALAAAQEPASDTKTGPVGTTDGTARLAHNTIFRYSDMKVSRSANGESRAILSGTLPTGEGLEMHETMLLPGHAPHPPHQHMHSEMLLVRSGTLSWLVNGKQETAGPGDILFAASQELHGVNNIGTANAEYFVVAIGPNLKK</sequence>
<dbReference type="OrthoDB" id="9792093at2"/>
<dbReference type="Gene3D" id="2.60.120.10">
    <property type="entry name" value="Jelly Rolls"/>
    <property type="match status" value="1"/>
</dbReference>
<name>E8V679_TERSS</name>
<organism evidence="3 4">
    <name type="scientific">Terriglobus saanensis (strain ATCC BAA-1853 / DSM 23119 / SP1PR4)</name>
    <dbReference type="NCBI Taxonomy" id="401053"/>
    <lineage>
        <taxon>Bacteria</taxon>
        <taxon>Pseudomonadati</taxon>
        <taxon>Acidobacteriota</taxon>
        <taxon>Terriglobia</taxon>
        <taxon>Terriglobales</taxon>
        <taxon>Acidobacteriaceae</taxon>
        <taxon>Terriglobus</taxon>
    </lineage>
</organism>
<dbReference type="HOGENOM" id="CLU_141551_1_0_0"/>
<dbReference type="eggNOG" id="COG1917">
    <property type="taxonomic scope" value="Bacteria"/>
</dbReference>
<dbReference type="Pfam" id="PF07883">
    <property type="entry name" value="Cupin_2"/>
    <property type="match status" value="1"/>
</dbReference>
<evidence type="ECO:0000313" key="4">
    <source>
        <dbReference type="Proteomes" id="UP000006844"/>
    </source>
</evidence>
<gene>
    <name evidence="3" type="ordered locus">AciPR4_4226</name>
</gene>
<reference evidence="3 4" key="1">
    <citation type="journal article" date="2012" name="Stand. Genomic Sci.">
        <title>Complete genome sequence of Terriglobus saanensis type strain SP1PR4(T), an Acidobacteria from tundra soil.</title>
        <authorList>
            <person name="Rawat S.R."/>
            <person name="Mannisto M.K."/>
            <person name="Starovoytov V."/>
            <person name="Goodwin L."/>
            <person name="Nolan M."/>
            <person name="Hauser L."/>
            <person name="Land M."/>
            <person name="Davenport K.W."/>
            <person name="Woyke T."/>
            <person name="Haggblom M.M."/>
        </authorList>
    </citation>
    <scope>NUCLEOTIDE SEQUENCE</scope>
    <source>
        <strain evidence="4">ATCC BAA-1853 / DSM 23119 / SP1PR4</strain>
    </source>
</reference>
<feature type="domain" description="Cupin type-2" evidence="2">
    <location>
        <begin position="86"/>
        <end position="152"/>
    </location>
</feature>
<dbReference type="AlphaFoldDB" id="E8V679"/>
<evidence type="ECO:0000259" key="2">
    <source>
        <dbReference type="Pfam" id="PF07883"/>
    </source>
</evidence>
<dbReference type="SUPFAM" id="SSF51182">
    <property type="entry name" value="RmlC-like cupins"/>
    <property type="match status" value="1"/>
</dbReference>